<evidence type="ECO:0000256" key="5">
    <source>
        <dbReference type="ARBA" id="ARBA00023004"/>
    </source>
</evidence>
<keyword evidence="5 7" id="KW-0408">Iron</keyword>
<dbReference type="AlphaFoldDB" id="A0AAD5PF40"/>
<evidence type="ECO:0000256" key="6">
    <source>
        <dbReference type="ARBA" id="ARBA00023033"/>
    </source>
</evidence>
<evidence type="ECO:0000256" key="2">
    <source>
        <dbReference type="ARBA" id="ARBA00022617"/>
    </source>
</evidence>
<organism evidence="9 10">
    <name type="scientific">Phascolomyces articulosus</name>
    <dbReference type="NCBI Taxonomy" id="60185"/>
    <lineage>
        <taxon>Eukaryota</taxon>
        <taxon>Fungi</taxon>
        <taxon>Fungi incertae sedis</taxon>
        <taxon>Mucoromycota</taxon>
        <taxon>Mucoromycotina</taxon>
        <taxon>Mucoromycetes</taxon>
        <taxon>Mucorales</taxon>
        <taxon>Lichtheimiaceae</taxon>
        <taxon>Phascolomyces</taxon>
    </lineage>
</organism>
<dbReference type="Gene3D" id="1.10.630.10">
    <property type="entry name" value="Cytochrome P450"/>
    <property type="match status" value="1"/>
</dbReference>
<comment type="caution">
    <text evidence="9">The sequence shown here is derived from an EMBL/GenBank/DDBJ whole genome shotgun (WGS) entry which is preliminary data.</text>
</comment>
<name>A0AAD5PF40_9FUNG</name>
<dbReference type="InterPro" id="IPR001128">
    <property type="entry name" value="Cyt_P450"/>
</dbReference>
<dbReference type="PROSITE" id="PS00086">
    <property type="entry name" value="CYTOCHROME_P450"/>
    <property type="match status" value="1"/>
</dbReference>
<protein>
    <submittedName>
        <fullName evidence="9">Cytochrome P450</fullName>
    </submittedName>
</protein>
<dbReference type="EMBL" id="JAIXMP010000011">
    <property type="protein sequence ID" value="KAI9265011.1"/>
    <property type="molecule type" value="Genomic_DNA"/>
</dbReference>
<keyword evidence="6 8" id="KW-0503">Monooxygenase</keyword>
<dbReference type="InterPro" id="IPR002401">
    <property type="entry name" value="Cyt_P450_E_grp-I"/>
</dbReference>
<dbReference type="PANTHER" id="PTHR24291">
    <property type="entry name" value="CYTOCHROME P450 FAMILY 4"/>
    <property type="match status" value="1"/>
</dbReference>
<dbReference type="PRINTS" id="PR00463">
    <property type="entry name" value="EP450I"/>
</dbReference>
<dbReference type="PANTHER" id="PTHR24291:SF50">
    <property type="entry name" value="BIFUNCTIONAL ALBAFLAVENONE MONOOXYGENASE_TERPENE SYNTHASE"/>
    <property type="match status" value="1"/>
</dbReference>
<dbReference type="GO" id="GO:0005506">
    <property type="term" value="F:iron ion binding"/>
    <property type="evidence" value="ECO:0007669"/>
    <property type="project" value="InterPro"/>
</dbReference>
<proteinExistence type="inferred from homology"/>
<evidence type="ECO:0000256" key="4">
    <source>
        <dbReference type="ARBA" id="ARBA00023002"/>
    </source>
</evidence>
<reference evidence="9" key="2">
    <citation type="submission" date="2023-02" db="EMBL/GenBank/DDBJ databases">
        <authorList>
            <consortium name="DOE Joint Genome Institute"/>
            <person name="Mondo S.J."/>
            <person name="Chang Y."/>
            <person name="Wang Y."/>
            <person name="Ahrendt S."/>
            <person name="Andreopoulos W."/>
            <person name="Barry K."/>
            <person name="Beard J."/>
            <person name="Benny G.L."/>
            <person name="Blankenship S."/>
            <person name="Bonito G."/>
            <person name="Cuomo C."/>
            <person name="Desiro A."/>
            <person name="Gervers K.A."/>
            <person name="Hundley H."/>
            <person name="Kuo A."/>
            <person name="LaButti K."/>
            <person name="Lang B.F."/>
            <person name="Lipzen A."/>
            <person name="O'Donnell K."/>
            <person name="Pangilinan J."/>
            <person name="Reynolds N."/>
            <person name="Sandor L."/>
            <person name="Smith M.W."/>
            <person name="Tsang A."/>
            <person name="Grigoriev I.V."/>
            <person name="Stajich J.E."/>
            <person name="Spatafora J.W."/>
        </authorList>
    </citation>
    <scope>NUCLEOTIDE SEQUENCE</scope>
    <source>
        <strain evidence="9">RSA 2281</strain>
    </source>
</reference>
<evidence type="ECO:0000256" key="3">
    <source>
        <dbReference type="ARBA" id="ARBA00022723"/>
    </source>
</evidence>
<dbReference type="InterPro" id="IPR050196">
    <property type="entry name" value="Cytochrome_P450_Monoox"/>
</dbReference>
<dbReference type="SUPFAM" id="SSF48264">
    <property type="entry name" value="Cytochrome P450"/>
    <property type="match status" value="1"/>
</dbReference>
<comment type="similarity">
    <text evidence="1 8">Belongs to the cytochrome P450 family.</text>
</comment>
<dbReference type="GO" id="GO:0020037">
    <property type="term" value="F:heme binding"/>
    <property type="evidence" value="ECO:0007669"/>
    <property type="project" value="InterPro"/>
</dbReference>
<gene>
    <name evidence="9" type="ORF">BDA99DRAFT_480911</name>
</gene>
<evidence type="ECO:0000256" key="7">
    <source>
        <dbReference type="PIRSR" id="PIRSR602401-1"/>
    </source>
</evidence>
<reference evidence="9" key="1">
    <citation type="journal article" date="2022" name="IScience">
        <title>Evolution of zygomycete secretomes and the origins of terrestrial fungal ecologies.</title>
        <authorList>
            <person name="Chang Y."/>
            <person name="Wang Y."/>
            <person name="Mondo S."/>
            <person name="Ahrendt S."/>
            <person name="Andreopoulos W."/>
            <person name="Barry K."/>
            <person name="Beard J."/>
            <person name="Benny G.L."/>
            <person name="Blankenship S."/>
            <person name="Bonito G."/>
            <person name="Cuomo C."/>
            <person name="Desiro A."/>
            <person name="Gervers K.A."/>
            <person name="Hundley H."/>
            <person name="Kuo A."/>
            <person name="LaButti K."/>
            <person name="Lang B.F."/>
            <person name="Lipzen A."/>
            <person name="O'Donnell K."/>
            <person name="Pangilinan J."/>
            <person name="Reynolds N."/>
            <person name="Sandor L."/>
            <person name="Smith M.E."/>
            <person name="Tsang A."/>
            <person name="Grigoriev I.V."/>
            <person name="Stajich J.E."/>
            <person name="Spatafora J.W."/>
        </authorList>
    </citation>
    <scope>NUCLEOTIDE SEQUENCE</scope>
    <source>
        <strain evidence="9">RSA 2281</strain>
    </source>
</reference>
<keyword evidence="3 7" id="KW-0479">Metal-binding</keyword>
<dbReference type="GO" id="GO:0004497">
    <property type="term" value="F:monooxygenase activity"/>
    <property type="evidence" value="ECO:0007669"/>
    <property type="project" value="UniProtKB-KW"/>
</dbReference>
<feature type="binding site" description="axial binding residue" evidence="7">
    <location>
        <position position="462"/>
    </location>
    <ligand>
        <name>heme</name>
        <dbReference type="ChEBI" id="CHEBI:30413"/>
    </ligand>
    <ligandPart>
        <name>Fe</name>
        <dbReference type="ChEBI" id="CHEBI:18248"/>
    </ligandPart>
</feature>
<sequence>MASSFTSSALIQIKDRLWSLLSPPDVSNSHLFIARNKKTSISVVIALLGLYLAYDKITKPPKQLRHIPQGNFFKYIANFLTMRPYDEVAEKMTGPLGAMADHGLYIVFDVYGWTVHVTRPEAAKKLLLKGDLFPKIDMNKGRRDTLFGRFAMGPNIIFLIGKHWKDQRSVINPAFHRSMPVHLFGDLTKKLLFLTVHKRVYFDFDSVANPTNEWVTRYNKIMKANTDPLFMLFPSLETRWLSFFPKRQQAHQELGIFLDKMQEIIRRKRGILAQDHTIAEKKTSEKDLLTLMLEASEEGNGKLTDEELQSNICAFFLAGHDTTANALSYAVYNLATHPEVQQKAREEAIRTLGDKPVDIFPTMDQIQKMTYINQVIKETMRRNVTATNIVAREAQEDTDLSGVFIPKGTRITVDIMEIHKNAKVWKNPEVFDPERFSPHGEAEKVAKMGMSWIPFSNGQRQCIGMNFSLAEQRVFLPMLCKKYEISLPEDSIHKEKPIITGVGIMTPVDLRINLKRIY</sequence>
<dbReference type="GO" id="GO:0016705">
    <property type="term" value="F:oxidoreductase activity, acting on paired donors, with incorporation or reduction of molecular oxygen"/>
    <property type="evidence" value="ECO:0007669"/>
    <property type="project" value="InterPro"/>
</dbReference>
<dbReference type="InterPro" id="IPR036396">
    <property type="entry name" value="Cyt_P450_sf"/>
</dbReference>
<dbReference type="InterPro" id="IPR017972">
    <property type="entry name" value="Cyt_P450_CS"/>
</dbReference>
<dbReference type="PRINTS" id="PR00385">
    <property type="entry name" value="P450"/>
</dbReference>
<keyword evidence="2 7" id="KW-0349">Heme</keyword>
<accession>A0AAD5PF40</accession>
<keyword evidence="4 8" id="KW-0560">Oxidoreductase</keyword>
<keyword evidence="10" id="KW-1185">Reference proteome</keyword>
<dbReference type="Proteomes" id="UP001209540">
    <property type="component" value="Unassembled WGS sequence"/>
</dbReference>
<evidence type="ECO:0000256" key="8">
    <source>
        <dbReference type="RuleBase" id="RU000461"/>
    </source>
</evidence>
<evidence type="ECO:0000313" key="9">
    <source>
        <dbReference type="EMBL" id="KAI9265011.1"/>
    </source>
</evidence>
<evidence type="ECO:0000256" key="1">
    <source>
        <dbReference type="ARBA" id="ARBA00010617"/>
    </source>
</evidence>
<evidence type="ECO:0000313" key="10">
    <source>
        <dbReference type="Proteomes" id="UP001209540"/>
    </source>
</evidence>
<comment type="cofactor">
    <cofactor evidence="7">
        <name>heme</name>
        <dbReference type="ChEBI" id="CHEBI:30413"/>
    </cofactor>
</comment>
<dbReference type="Pfam" id="PF00067">
    <property type="entry name" value="p450"/>
    <property type="match status" value="1"/>
</dbReference>